<sequence>QNAEDNEYLEGVKPSLEFIITSRDITATGAPATLLMLNNEKGFSSKNIESICSVGRSTKKGNRKCGYIGEKGIGFKSVFLITAQPYIFSKGYQIRFNEGPCPHCNLGYIVPEWVEDNPSLYDLRKIYGSGSTLPTTTIVLPLKPDKVNPVKQQLSSIHPEVLLFLSKIKRFSVREINEDPKLNTVSAIAITSETNFETRKNIDAESYMLHLSAKENGDALEKESYYMWRQKFHVQPENKVERRMEVDELVITLAFPNQEPLHRGMSLPGVYAFLPTEMVTNLPFIIQADFVLASSRETILLDDKWNQGILDCVSTAFVNAFISLVKTTEDAPLSSLPRMFEFLPVNTSSYPKLNVVRESIKRNLVEEDIVPSESYMKQKFFHKPSEVGRIMPAFWDILKKAKKQGVSLQNLSSHGRYVLNSSFDKEEYDHILNFLGVKPVNSEWYAKCIQSSNIVLGVSEDVYSELLLFIADNWSHKFQCTNIKDIPLLKYVDLLGNVSLFSINGSIQQYGGQRLCRSSSCLSWLIYWNREFRYVTNLFFMPITTVEAINLSSKKETLVNWLDNQVKVKSVTLYDYADDISKQLCSDRKLVITYVHFLYHSFAKKYLSESRVDNLCRVMPLVDNYGYVSTTREGVLVPAKGSNWSQLMLSNPWRREGYIELSEDYLRPGTFAGVSTTGAQLIEFLKSHLRVSDIPYITPPNDGIPAVSAPLTRENAFLLLEWISNLKSNRIGIPAKFLACIKEGSWLKINMNGSSGCRPPSQSFMLSSSWGNILQNGSMLVDIPLIDKSFYGDRIHEYTEKLKTIGVMFEFGEACAFIGKQLMSLATSYTLTRRNVLSILNFIKFLREKYLSPTEFISSIKLGRWLRTCQGVKSPDESVLFNQDWRVASMISDIPFIDQGYYGEEILEFKTELQLLGVVVDFNKNNQKIVGYLKSPLYLGSLPADATLLILLCMSRTNSSDRLVKELKSMKCLKTNMGYKSPGECFWFDPEWGCLLQVFSVFPLIDHEFYGSSIFNYKTELETLGVLVQFEEASKAFARYFRQQALSSSITRENVMSFLLCYRKLKDSSLKFPQDLRNCIHEVKWLRTRLGHYRSPRDCILYGREWESIFPITILPFIDDSDNCYGKGIHEYEKELKKLKVVVEFKEGVKSVAAGLYIPHDPSCIIPANVFTLLECIKVLLEKRISFPEAFLKKVSQKWLKTYAGYRAPDECLLFDSKWDSFLKRTDGPFLDEEFYGSNITSYRGELSAIGVTVDVKKGCSLLACHIDFHSEFDTIVRIYNYLKESNWEPDSGAARRIWIPNGSKNGEWVNPEECILCDKDGLFGLQLNVLEKHYDELLSFFSCAFGVKTHPTVDDYCKLWKSWEESVHKLSLNNCYAFWGNVMKQWSLQTKKTLTESLAKLPVVSNADGILLVNKCDVFIGDDLQIKDLFQQFSPHPIFVWLPQPSLHSLPHTRMLEIYGSIGVRKISESVQKEKLSLGNSVKLDQVDSRDTLICKGLVKLILGFLADPSFKMEAKKRHEAVQCLLNLTILETVESISVSYTLSLSSGEVVNAKANHMIRWDRENSKLFAQKMDRSGGHKNVIEYATYFTKVIAEGVLWEKEDHISALSEMIKVAFLLEFNEEAIGFLMKSKNLQVFMEDESFLSAAFPS</sequence>
<keyword evidence="3" id="KW-1185">Reference proteome</keyword>
<name>A0A1Q3D4A3_CEPFO</name>
<accession>A0A1Q3D4A3</accession>
<feature type="non-terminal residue" evidence="2">
    <location>
        <position position="1"/>
    </location>
</feature>
<dbReference type="InterPro" id="IPR058210">
    <property type="entry name" value="SACS/Nov_dom"/>
</dbReference>
<feature type="non-terminal residue" evidence="2">
    <location>
        <position position="1651"/>
    </location>
</feature>
<dbReference type="InterPro" id="IPR052957">
    <property type="entry name" value="Auxin_embryo_med"/>
</dbReference>
<reference evidence="3" key="1">
    <citation type="submission" date="2016-04" db="EMBL/GenBank/DDBJ databases">
        <title>Cephalotus genome sequencing.</title>
        <authorList>
            <person name="Fukushima K."/>
            <person name="Hasebe M."/>
            <person name="Fang X."/>
        </authorList>
    </citation>
    <scope>NUCLEOTIDE SEQUENCE [LARGE SCALE GENOMIC DNA]</scope>
    <source>
        <strain evidence="3">cv. St1</strain>
    </source>
</reference>
<dbReference type="STRING" id="3775.A0A1Q3D4A3"/>
<organism evidence="2 3">
    <name type="scientific">Cephalotus follicularis</name>
    <name type="common">Albany pitcher plant</name>
    <dbReference type="NCBI Taxonomy" id="3775"/>
    <lineage>
        <taxon>Eukaryota</taxon>
        <taxon>Viridiplantae</taxon>
        <taxon>Streptophyta</taxon>
        <taxon>Embryophyta</taxon>
        <taxon>Tracheophyta</taxon>
        <taxon>Spermatophyta</taxon>
        <taxon>Magnoliopsida</taxon>
        <taxon>eudicotyledons</taxon>
        <taxon>Gunneridae</taxon>
        <taxon>Pentapetalae</taxon>
        <taxon>rosids</taxon>
        <taxon>fabids</taxon>
        <taxon>Oxalidales</taxon>
        <taxon>Cephalotaceae</taxon>
        <taxon>Cephalotus</taxon>
    </lineage>
</organism>
<dbReference type="SUPFAM" id="SSF55874">
    <property type="entry name" value="ATPase domain of HSP90 chaperone/DNA topoisomerase II/histidine kinase"/>
    <property type="match status" value="1"/>
</dbReference>
<dbReference type="FunCoup" id="A0A1Q3D4A3">
    <property type="interactions" value="59"/>
</dbReference>
<dbReference type="Pfam" id="PF25794">
    <property type="entry name" value="SACS"/>
    <property type="match status" value="1"/>
</dbReference>
<evidence type="ECO:0000313" key="3">
    <source>
        <dbReference type="Proteomes" id="UP000187406"/>
    </source>
</evidence>
<proteinExistence type="predicted"/>
<dbReference type="Gene3D" id="3.30.565.10">
    <property type="entry name" value="Histidine kinase-like ATPase, C-terminal domain"/>
    <property type="match status" value="1"/>
</dbReference>
<dbReference type="InterPro" id="IPR036890">
    <property type="entry name" value="HATPase_C_sf"/>
</dbReference>
<dbReference type="InParanoid" id="A0A1Q3D4A3"/>
<feature type="domain" description="Sacsin/Nov" evidence="1">
    <location>
        <begin position="35"/>
        <end position="91"/>
    </location>
</feature>
<comment type="caution">
    <text evidence="2">The sequence shown here is derived from an EMBL/GenBank/DDBJ whole genome shotgun (WGS) entry which is preliminary data.</text>
</comment>
<dbReference type="PANTHER" id="PTHR32387:SF3">
    <property type="entry name" value="ATP_DNA BINDING PROTEIN"/>
    <property type="match status" value="1"/>
</dbReference>
<dbReference type="OrthoDB" id="1262810at2759"/>
<evidence type="ECO:0000259" key="1">
    <source>
        <dbReference type="Pfam" id="PF25794"/>
    </source>
</evidence>
<dbReference type="Proteomes" id="UP000187406">
    <property type="component" value="Unassembled WGS sequence"/>
</dbReference>
<dbReference type="PANTHER" id="PTHR32387">
    <property type="entry name" value="WU:FJ29H11"/>
    <property type="match status" value="1"/>
</dbReference>
<gene>
    <name evidence="2" type="ORF">CFOL_v3_30715</name>
</gene>
<evidence type="ECO:0000313" key="2">
    <source>
        <dbReference type="EMBL" id="GAV87289.1"/>
    </source>
</evidence>
<dbReference type="EMBL" id="BDDD01004253">
    <property type="protein sequence ID" value="GAV87289.1"/>
    <property type="molecule type" value="Genomic_DNA"/>
</dbReference>
<protein>
    <recommendedName>
        <fullName evidence="1">Sacsin/Nov domain-containing protein</fullName>
    </recommendedName>
</protein>